<dbReference type="Pfam" id="PF15558">
    <property type="entry name" value="DUF4659"/>
    <property type="match status" value="1"/>
</dbReference>
<keyword evidence="1" id="KW-0175">Coiled coil</keyword>
<reference evidence="3" key="1">
    <citation type="submission" date="2023-08" db="EMBL/GenBank/DDBJ databases">
        <authorList>
            <person name="Alioto T."/>
            <person name="Alioto T."/>
            <person name="Gomez Garrido J."/>
        </authorList>
    </citation>
    <scope>NUCLEOTIDE SEQUENCE</scope>
</reference>
<keyword evidence="4" id="KW-1185">Reference proteome</keyword>
<feature type="compositionally biased region" description="Basic and acidic residues" evidence="2">
    <location>
        <begin position="215"/>
        <end position="234"/>
    </location>
</feature>
<feature type="compositionally biased region" description="Basic and acidic residues" evidence="2">
    <location>
        <begin position="321"/>
        <end position="336"/>
    </location>
</feature>
<dbReference type="AlphaFoldDB" id="A0AAV1G2Q8"/>
<feature type="compositionally biased region" description="Basic and acidic residues" evidence="2">
    <location>
        <begin position="345"/>
        <end position="355"/>
    </location>
</feature>
<sequence length="561" mass="67532">MEEQRFTSPGLHLDLNNFDSTEAERSRYVLTSPRSLESCARLGIRPVALLIKSLNELIAEQQQAPFEAVKVMHETYEKERTKLLQMCRGERERIIREEGEGDRRRLSCSKVSPGLQEESAETVPYADLCLKSQSVSKSTCSGVGTSLRDRSTVCSSRLGDLRHSPRTERKLQQLTEDIRRKMCVILPERDRKIAALMLVKHEEEEESLKLSLQEEQERQEAKKKEDEKRAQAEKQRRRKLRLSVKHWNKELQARRRLKESQEQEKMGHLKQEVLLQEDRWRRLKEEVEAQRQQKMEAVQKEAQDRKRYQEKLLRQKEEVEMRERERERQVAAEKEHKARRSRAQQGEKERRRLQEENRKELLRHILLKQQVEQQMEEEEAHMRSILEMKQQRSCEKRAQVAEARLKELRERAEQEEEQIQRVQLRAKLQNVQNLTQKQILVQLSQRRSQRAAIHASTQNHTRALQTQQRNQHRQLLHLRLREKIQREEEEERKVRESAVFMKDWRRERLRRQREQIQEEANRLVRASFHMRDQVRQQTHKRTFDRMVREAQLSAAMSRMKI</sequence>
<dbReference type="InterPro" id="IPR029090">
    <property type="entry name" value="DUF4659"/>
</dbReference>
<dbReference type="PANTHER" id="PTHR33663:SF3">
    <property type="entry name" value="COILED-COIL DOMAIN-CONTAINING PROTEIN 185"/>
    <property type="match status" value="1"/>
</dbReference>
<proteinExistence type="predicted"/>
<evidence type="ECO:0000256" key="1">
    <source>
        <dbReference type="SAM" id="Coils"/>
    </source>
</evidence>
<dbReference type="PANTHER" id="PTHR33663">
    <property type="entry name" value="COILED-COIL DOMAIN-CONTAINING PROTEIN 177"/>
    <property type="match status" value="1"/>
</dbReference>
<accession>A0AAV1G2Q8</accession>
<feature type="region of interest" description="Disordered" evidence="2">
    <location>
        <begin position="207"/>
        <end position="239"/>
    </location>
</feature>
<organism evidence="3 4">
    <name type="scientific">Xyrichtys novacula</name>
    <name type="common">Pearly razorfish</name>
    <name type="synonym">Hemipteronotus novacula</name>
    <dbReference type="NCBI Taxonomy" id="13765"/>
    <lineage>
        <taxon>Eukaryota</taxon>
        <taxon>Metazoa</taxon>
        <taxon>Chordata</taxon>
        <taxon>Craniata</taxon>
        <taxon>Vertebrata</taxon>
        <taxon>Euteleostomi</taxon>
        <taxon>Actinopterygii</taxon>
        <taxon>Neopterygii</taxon>
        <taxon>Teleostei</taxon>
        <taxon>Neoteleostei</taxon>
        <taxon>Acanthomorphata</taxon>
        <taxon>Eupercaria</taxon>
        <taxon>Labriformes</taxon>
        <taxon>Labridae</taxon>
        <taxon>Xyrichtys</taxon>
    </lineage>
</organism>
<dbReference type="Proteomes" id="UP001178508">
    <property type="component" value="Chromosome 11"/>
</dbReference>
<gene>
    <name evidence="3" type="ORF">XNOV1_A028562</name>
</gene>
<evidence type="ECO:0000313" key="3">
    <source>
        <dbReference type="EMBL" id="CAJ1067753.1"/>
    </source>
</evidence>
<dbReference type="EMBL" id="OY660874">
    <property type="protein sequence ID" value="CAJ1067753.1"/>
    <property type="molecule type" value="Genomic_DNA"/>
</dbReference>
<feature type="coiled-coil region" evidence="1">
    <location>
        <begin position="477"/>
        <end position="526"/>
    </location>
</feature>
<feature type="region of interest" description="Disordered" evidence="2">
    <location>
        <begin position="321"/>
        <end position="355"/>
    </location>
</feature>
<evidence type="ECO:0000313" key="4">
    <source>
        <dbReference type="Proteomes" id="UP001178508"/>
    </source>
</evidence>
<protein>
    <submittedName>
        <fullName evidence="3">Coiled-coil domain-containing protein 177</fullName>
    </submittedName>
</protein>
<name>A0AAV1G2Q8_XYRNO</name>
<evidence type="ECO:0000256" key="2">
    <source>
        <dbReference type="SAM" id="MobiDB-lite"/>
    </source>
</evidence>